<comment type="caution">
    <text evidence="2">The sequence shown here is derived from an EMBL/GenBank/DDBJ whole genome shotgun (WGS) entry which is preliminary data.</text>
</comment>
<feature type="region of interest" description="Disordered" evidence="1">
    <location>
        <begin position="208"/>
        <end position="267"/>
    </location>
</feature>
<feature type="compositionally biased region" description="Polar residues" evidence="1">
    <location>
        <begin position="897"/>
        <end position="906"/>
    </location>
</feature>
<accession>A0AB34JDH7</accession>
<feature type="compositionally biased region" description="Basic and acidic residues" evidence="1">
    <location>
        <begin position="479"/>
        <end position="491"/>
    </location>
</feature>
<feature type="compositionally biased region" description="Low complexity" evidence="1">
    <location>
        <begin position="577"/>
        <end position="611"/>
    </location>
</feature>
<evidence type="ECO:0000313" key="3">
    <source>
        <dbReference type="Proteomes" id="UP001515480"/>
    </source>
</evidence>
<feature type="region of interest" description="Disordered" evidence="1">
    <location>
        <begin position="469"/>
        <end position="645"/>
    </location>
</feature>
<feature type="region of interest" description="Disordered" evidence="1">
    <location>
        <begin position="379"/>
        <end position="415"/>
    </location>
</feature>
<feature type="compositionally biased region" description="Pro residues" evidence="1">
    <location>
        <begin position="541"/>
        <end position="550"/>
    </location>
</feature>
<dbReference type="EMBL" id="JBGBPQ010000010">
    <property type="protein sequence ID" value="KAL1519118.1"/>
    <property type="molecule type" value="Genomic_DNA"/>
</dbReference>
<feature type="region of interest" description="Disordered" evidence="1">
    <location>
        <begin position="738"/>
        <end position="910"/>
    </location>
</feature>
<feature type="compositionally biased region" description="Low complexity" evidence="1">
    <location>
        <begin position="221"/>
        <end position="251"/>
    </location>
</feature>
<evidence type="ECO:0000313" key="2">
    <source>
        <dbReference type="EMBL" id="KAL1519118.1"/>
    </source>
</evidence>
<reference evidence="2 3" key="1">
    <citation type="journal article" date="2024" name="Science">
        <title>Giant polyketide synthase enzymes in the biosynthesis of giant marine polyether toxins.</title>
        <authorList>
            <person name="Fallon T.R."/>
            <person name="Shende V.V."/>
            <person name="Wierzbicki I.H."/>
            <person name="Pendleton A.L."/>
            <person name="Watervoot N.F."/>
            <person name="Auber R.P."/>
            <person name="Gonzalez D.J."/>
            <person name="Wisecaver J.H."/>
            <person name="Moore B.S."/>
        </authorList>
    </citation>
    <scope>NUCLEOTIDE SEQUENCE [LARGE SCALE GENOMIC DNA]</scope>
    <source>
        <strain evidence="2 3">12B1</strain>
    </source>
</reference>
<feature type="compositionally biased region" description="Low complexity" evidence="1">
    <location>
        <begin position="783"/>
        <end position="812"/>
    </location>
</feature>
<protein>
    <submittedName>
        <fullName evidence="2">Uncharacterized protein</fullName>
    </submittedName>
</protein>
<feature type="region of interest" description="Disordered" evidence="1">
    <location>
        <begin position="661"/>
        <end position="709"/>
    </location>
</feature>
<feature type="compositionally biased region" description="Pro residues" evidence="1">
    <location>
        <begin position="628"/>
        <end position="645"/>
    </location>
</feature>
<dbReference type="Proteomes" id="UP001515480">
    <property type="component" value="Unassembled WGS sequence"/>
</dbReference>
<feature type="compositionally biased region" description="Pro residues" evidence="1">
    <location>
        <begin position="678"/>
        <end position="699"/>
    </location>
</feature>
<feature type="compositionally biased region" description="Basic and acidic residues" evidence="1">
    <location>
        <begin position="861"/>
        <end position="881"/>
    </location>
</feature>
<organism evidence="2 3">
    <name type="scientific">Prymnesium parvum</name>
    <name type="common">Toxic golden alga</name>
    <dbReference type="NCBI Taxonomy" id="97485"/>
    <lineage>
        <taxon>Eukaryota</taxon>
        <taxon>Haptista</taxon>
        <taxon>Haptophyta</taxon>
        <taxon>Prymnesiophyceae</taxon>
        <taxon>Prymnesiales</taxon>
        <taxon>Prymnesiaceae</taxon>
        <taxon>Prymnesium</taxon>
    </lineage>
</organism>
<feature type="compositionally biased region" description="Low complexity" evidence="1">
    <location>
        <begin position="398"/>
        <end position="415"/>
    </location>
</feature>
<name>A0AB34JDH7_PRYPA</name>
<proteinExistence type="predicted"/>
<gene>
    <name evidence="2" type="ORF">AB1Y20_003383</name>
</gene>
<dbReference type="AlphaFoldDB" id="A0AB34JDH7"/>
<sequence>MPSGGKLTLPCAPEWSAACALQSGWHRGAARRAARRARAVELSSAESLAAAVVLQRYVRARRRHAVRTRAALRLQSSARRRAAAAYVSAVRLASRCAALRRKAASRTIRAAARARYRRCVAAAACIQGSVRQWRQASGRAVGYLLRLCEYRLRCHARAAASRQPLSPNARRELLALPLWRQVDRLMGLANVVISPPAEQDGAAMSAYEGEGALPPRPSVLPPSLHTPLPHPLPQALHTHTTHPTRSTTTPHRPLPHAPPNDSTHESASAFADSPLIRHLDITLSSIRALIVGSPALTNDGGSAHLSLAGGRSSSSSPPWLAASSPCYRTPLSDRHVRSARVSDSSFSSVPTPQNAAMAASLSKLASIRASLQNLLPRKARSGGRLAADRPPFPPSPPSFASLSSPESSTPPSRSASAIDALLLQTRRDQELTRTILSTHSSPASSSADLTGIVDLTLRNTESVLRLLTSPELTAPPEPPHIERRPLPAAKDEESDSDGSSEEEEASASSFTAPERRKPTPLVSQKSELGCAINPSSLPPEASLPPAPPIEVVPQEDPVASYAPPPPDTPSSEGASTAAEQPAAEQPAAEQPVAEQPAAEQLEAEQPVAEQPVAEQPVADPPIAELPVPELPVPELPVPELPVPELPVPELPVAELRVAEPPAAELPVESAEPSFSSPGPTPQGPAPHPPASPGPTPAAPPLAALPRDDPALYSAHLERMAAMASPAAGYAAQRSLHRILAAPQTPPTAAAHPAAEAKANGAPFAAVVPPPPPRHGALCSNGLSRAAGGAAASRAAPRGSSKGPSGGSASAQGDRGRSATQLGGARRTIAPKPPPSSTRREGSDPALAAAVRLSSPTKRRRSLAEAEKPPDKEPPFFRDDSISSHASSTSRGKPCSIVQLSTGTGASPTLIPVSPGGGSCCSTMQVQQPYEVLAEPVA</sequence>
<evidence type="ECO:0000256" key="1">
    <source>
        <dbReference type="SAM" id="MobiDB-lite"/>
    </source>
</evidence>
<feature type="compositionally biased region" description="Low complexity" evidence="1">
    <location>
        <begin position="740"/>
        <end position="766"/>
    </location>
</feature>
<keyword evidence="3" id="KW-1185">Reference proteome</keyword>
<feature type="compositionally biased region" description="Acidic residues" evidence="1">
    <location>
        <begin position="492"/>
        <end position="505"/>
    </location>
</feature>